<dbReference type="InterPro" id="IPR016040">
    <property type="entry name" value="NAD(P)-bd_dom"/>
</dbReference>
<protein>
    <recommendedName>
        <fullName evidence="2">NAD(P)-binding domain-containing protein</fullName>
    </recommendedName>
</protein>
<dbReference type="PANTHER" id="PTHR43355:SF7">
    <property type="entry name" value="NAD(P)-BINDING DOMAIN-CONTAINING PROTEIN"/>
    <property type="match status" value="1"/>
</dbReference>
<feature type="signal peptide" evidence="1">
    <location>
        <begin position="1"/>
        <end position="19"/>
    </location>
</feature>
<reference evidence="3 4" key="1">
    <citation type="submission" date="2020-01" db="EMBL/GenBank/DDBJ databases">
        <authorList>
            <consortium name="DOE Joint Genome Institute"/>
            <person name="Haridas S."/>
            <person name="Albert R."/>
            <person name="Binder M."/>
            <person name="Bloem J."/>
            <person name="Labutti K."/>
            <person name="Salamov A."/>
            <person name="Andreopoulos B."/>
            <person name="Baker S.E."/>
            <person name="Barry K."/>
            <person name="Bills G."/>
            <person name="Bluhm B.H."/>
            <person name="Cannon C."/>
            <person name="Castanera R."/>
            <person name="Culley D.E."/>
            <person name="Daum C."/>
            <person name="Ezra D."/>
            <person name="Gonzalez J.B."/>
            <person name="Henrissat B."/>
            <person name="Kuo A."/>
            <person name="Liang C."/>
            <person name="Lipzen A."/>
            <person name="Lutzoni F."/>
            <person name="Magnuson J."/>
            <person name="Mondo S."/>
            <person name="Nolan M."/>
            <person name="Ohm R."/>
            <person name="Pangilinan J."/>
            <person name="Park H.-J.H."/>
            <person name="Ramirez L."/>
            <person name="Alfaro M."/>
            <person name="Sun H."/>
            <person name="Tritt A."/>
            <person name="Yoshinaga Y."/>
            <person name="Zwiers L.-H.L."/>
            <person name="Turgeon B.G."/>
            <person name="Goodwin S.B."/>
            <person name="Spatafora J.W."/>
            <person name="Crous P.W."/>
            <person name="Grigoriev I.V."/>
        </authorList>
    </citation>
    <scope>NUCLEOTIDE SEQUENCE [LARGE SCALE GENOMIC DNA]</scope>
    <source>
        <strain evidence="3 4">CBS 611.86</strain>
    </source>
</reference>
<gene>
    <name evidence="3" type="ORF">BDV95DRAFT_40941</name>
</gene>
<feature type="domain" description="NAD(P)-binding" evidence="2">
    <location>
        <begin position="7"/>
        <end position="175"/>
    </location>
</feature>
<proteinExistence type="predicted"/>
<evidence type="ECO:0000313" key="4">
    <source>
        <dbReference type="Proteomes" id="UP000481861"/>
    </source>
</evidence>
<dbReference type="EMBL" id="JAADJZ010000011">
    <property type="protein sequence ID" value="KAF2871448.1"/>
    <property type="molecule type" value="Genomic_DNA"/>
</dbReference>
<dbReference type="OrthoDB" id="10254221at2759"/>
<accession>A0A7C8I5P0</accession>
<dbReference type="PANTHER" id="PTHR43355">
    <property type="entry name" value="FLAVIN REDUCTASE (NADPH)"/>
    <property type="match status" value="1"/>
</dbReference>
<comment type="caution">
    <text evidence="3">The sequence shown here is derived from an EMBL/GenBank/DDBJ whole genome shotgun (WGS) entry which is preliminary data.</text>
</comment>
<dbReference type="InterPro" id="IPR036291">
    <property type="entry name" value="NAD(P)-bd_dom_sf"/>
</dbReference>
<name>A0A7C8I5P0_9PLEO</name>
<dbReference type="AlphaFoldDB" id="A0A7C8I5P0"/>
<dbReference type="InterPro" id="IPR051606">
    <property type="entry name" value="Polyketide_Oxido-like"/>
</dbReference>
<dbReference type="Gene3D" id="3.40.50.720">
    <property type="entry name" value="NAD(P)-binding Rossmann-like Domain"/>
    <property type="match status" value="1"/>
</dbReference>
<feature type="chain" id="PRO_5028987075" description="NAD(P)-binding domain-containing protein" evidence="1">
    <location>
        <begin position="20"/>
        <end position="242"/>
    </location>
</feature>
<evidence type="ECO:0000313" key="3">
    <source>
        <dbReference type="EMBL" id="KAF2871448.1"/>
    </source>
</evidence>
<dbReference type="GO" id="GO:0016646">
    <property type="term" value="F:oxidoreductase activity, acting on the CH-NH group of donors, NAD or NADP as acceptor"/>
    <property type="evidence" value="ECO:0007669"/>
    <property type="project" value="TreeGrafter"/>
</dbReference>
<organism evidence="3 4">
    <name type="scientific">Massariosphaeria phaeospora</name>
    <dbReference type="NCBI Taxonomy" id="100035"/>
    <lineage>
        <taxon>Eukaryota</taxon>
        <taxon>Fungi</taxon>
        <taxon>Dikarya</taxon>
        <taxon>Ascomycota</taxon>
        <taxon>Pezizomycotina</taxon>
        <taxon>Dothideomycetes</taxon>
        <taxon>Pleosporomycetidae</taxon>
        <taxon>Pleosporales</taxon>
        <taxon>Pleosporales incertae sedis</taxon>
        <taxon>Massariosphaeria</taxon>
    </lineage>
</organism>
<sequence length="242" mass="25530">MKVLLIGATGNLGLRLVASLLTHNHSVVAYVRSSTKLESLLPESVFRQITVVQGNATDAAAIKRAILDAGCDAVVNTAGVAAVAPWAKTDLPVIFRAVVDGVREAGEERKRPLRVWFLAGLGVLHYPGSEVMLSSYMPIFLAHRTNHALLASLPPNTLNWSMLCPSTMTPEAADMTVPTPPSKSGKLIASATTPPAWQDSGMNAGRYDTTLEQNAEFIAGDLAGGEASQWSGKAVGVISEGK</sequence>
<dbReference type="Pfam" id="PF13460">
    <property type="entry name" value="NAD_binding_10"/>
    <property type="match status" value="1"/>
</dbReference>
<keyword evidence="4" id="KW-1185">Reference proteome</keyword>
<dbReference type="Proteomes" id="UP000481861">
    <property type="component" value="Unassembled WGS sequence"/>
</dbReference>
<keyword evidence="1" id="KW-0732">Signal</keyword>
<evidence type="ECO:0000259" key="2">
    <source>
        <dbReference type="Pfam" id="PF13460"/>
    </source>
</evidence>
<evidence type="ECO:0000256" key="1">
    <source>
        <dbReference type="SAM" id="SignalP"/>
    </source>
</evidence>
<dbReference type="SUPFAM" id="SSF51735">
    <property type="entry name" value="NAD(P)-binding Rossmann-fold domains"/>
    <property type="match status" value="1"/>
</dbReference>